<reference evidence="2 3" key="1">
    <citation type="submission" date="2020-08" db="EMBL/GenBank/DDBJ databases">
        <title>Bridging the membrane lipid divide: bacteria of the FCB group superphylum have the potential to synthesize archaeal ether lipids.</title>
        <authorList>
            <person name="Villanueva L."/>
            <person name="Von Meijenfeldt F.A.B."/>
            <person name="Westbye A.B."/>
            <person name="Yadav S."/>
            <person name="Hopmans E.C."/>
            <person name="Dutilh B.E."/>
            <person name="Sinninghe Damste J.S."/>
        </authorList>
    </citation>
    <scope>NUCLEOTIDE SEQUENCE [LARGE SCALE GENOMIC DNA]</scope>
    <source>
        <strain evidence="2">NIOZ-UU27</strain>
    </source>
</reference>
<dbReference type="EMBL" id="JACNJD010000133">
    <property type="protein sequence ID" value="MBC8176413.1"/>
    <property type="molecule type" value="Genomic_DNA"/>
</dbReference>
<dbReference type="AlphaFoldDB" id="A0A8J6MWA3"/>
<proteinExistence type="predicted"/>
<dbReference type="Pfam" id="PF13173">
    <property type="entry name" value="AAA_14"/>
    <property type="match status" value="1"/>
</dbReference>
<dbReference type="InterPro" id="IPR041682">
    <property type="entry name" value="AAA_14"/>
</dbReference>
<organism evidence="2 3">
    <name type="scientific">Candidatus Desulfacyla euxinica</name>
    <dbReference type="NCBI Taxonomy" id="2841693"/>
    <lineage>
        <taxon>Bacteria</taxon>
        <taxon>Deltaproteobacteria</taxon>
        <taxon>Candidatus Desulfacyla</taxon>
    </lineage>
</organism>
<sequence>MKRTIYKKLLEWKNAAARSPLILKGTRQVGKSYILQAFGENDFSDYHTFNFEKDKKLSLPPRD</sequence>
<name>A0A8J6MWA3_9DELT</name>
<evidence type="ECO:0000313" key="3">
    <source>
        <dbReference type="Proteomes" id="UP000650524"/>
    </source>
</evidence>
<dbReference type="Proteomes" id="UP000650524">
    <property type="component" value="Unassembled WGS sequence"/>
</dbReference>
<evidence type="ECO:0000313" key="2">
    <source>
        <dbReference type="EMBL" id="MBC8176413.1"/>
    </source>
</evidence>
<protein>
    <submittedName>
        <fullName evidence="2">AAA family ATPase</fullName>
    </submittedName>
</protein>
<comment type="caution">
    <text evidence="2">The sequence shown here is derived from an EMBL/GenBank/DDBJ whole genome shotgun (WGS) entry which is preliminary data.</text>
</comment>
<gene>
    <name evidence="2" type="ORF">H8E19_03335</name>
</gene>
<accession>A0A8J6MWA3</accession>
<feature type="domain" description="AAA" evidence="1">
    <location>
        <begin position="18"/>
        <end position="57"/>
    </location>
</feature>
<evidence type="ECO:0000259" key="1">
    <source>
        <dbReference type="Pfam" id="PF13173"/>
    </source>
</evidence>